<dbReference type="PANTHER" id="PTHR13675">
    <property type="entry name" value="LYR MOTIF-CONTAINING PROTEIN 2"/>
    <property type="match status" value="1"/>
</dbReference>
<evidence type="ECO:0000313" key="9">
    <source>
        <dbReference type="Proteomes" id="UP000297245"/>
    </source>
</evidence>
<accession>A0A4S8LQQ6</accession>
<dbReference type="CDD" id="cd20262">
    <property type="entry name" value="Complex1_LYR_LYRM2"/>
    <property type="match status" value="1"/>
</dbReference>
<dbReference type="InterPro" id="IPR045293">
    <property type="entry name" value="Complex1_LYR_LYRM2"/>
</dbReference>
<dbReference type="AlphaFoldDB" id="A0A4S8LQQ6"/>
<evidence type="ECO:0000313" key="8">
    <source>
        <dbReference type="EMBL" id="THU91779.1"/>
    </source>
</evidence>
<evidence type="ECO:0000256" key="4">
    <source>
        <dbReference type="ARBA" id="ARBA00023128"/>
    </source>
</evidence>
<gene>
    <name evidence="8" type="ORF">K435DRAFT_758902</name>
</gene>
<dbReference type="Proteomes" id="UP000297245">
    <property type="component" value="Unassembled WGS sequence"/>
</dbReference>
<evidence type="ECO:0000256" key="1">
    <source>
        <dbReference type="ARBA" id="ARBA00004173"/>
    </source>
</evidence>
<keyword evidence="4" id="KW-0496">Mitochondrion</keyword>
<evidence type="ECO:0000256" key="2">
    <source>
        <dbReference type="ARBA" id="ARBA00009508"/>
    </source>
</evidence>
<comment type="similarity">
    <text evidence="2">Belongs to the complex I LYR family.</text>
</comment>
<comment type="function">
    <text evidence="6">Involved in efficient integration of the N-module into mitochondrial respiratory chain complex I.</text>
</comment>
<dbReference type="PANTHER" id="PTHR13675:SF0">
    <property type="entry name" value="LYR MOTIF-CONTAINING PROTEIN 2"/>
    <property type="match status" value="1"/>
</dbReference>
<keyword evidence="9" id="KW-1185">Reference proteome</keyword>
<evidence type="ECO:0000259" key="7">
    <source>
        <dbReference type="Pfam" id="PF05347"/>
    </source>
</evidence>
<proteinExistence type="inferred from homology"/>
<dbReference type="InterPro" id="IPR008011">
    <property type="entry name" value="Complex1_LYR_dom"/>
</dbReference>
<dbReference type="EMBL" id="ML179298">
    <property type="protein sequence ID" value="THU91779.1"/>
    <property type="molecule type" value="Genomic_DNA"/>
</dbReference>
<dbReference type="OrthoDB" id="74240at2759"/>
<keyword evidence="3" id="KW-0809">Transit peptide</keyword>
<reference evidence="8 9" key="1">
    <citation type="journal article" date="2019" name="Nat. Ecol. Evol.">
        <title>Megaphylogeny resolves global patterns of mushroom evolution.</title>
        <authorList>
            <person name="Varga T."/>
            <person name="Krizsan K."/>
            <person name="Foldi C."/>
            <person name="Dima B."/>
            <person name="Sanchez-Garcia M."/>
            <person name="Sanchez-Ramirez S."/>
            <person name="Szollosi G.J."/>
            <person name="Szarkandi J.G."/>
            <person name="Papp V."/>
            <person name="Albert L."/>
            <person name="Andreopoulos W."/>
            <person name="Angelini C."/>
            <person name="Antonin V."/>
            <person name="Barry K.W."/>
            <person name="Bougher N.L."/>
            <person name="Buchanan P."/>
            <person name="Buyck B."/>
            <person name="Bense V."/>
            <person name="Catcheside P."/>
            <person name="Chovatia M."/>
            <person name="Cooper J."/>
            <person name="Damon W."/>
            <person name="Desjardin D."/>
            <person name="Finy P."/>
            <person name="Geml J."/>
            <person name="Haridas S."/>
            <person name="Hughes K."/>
            <person name="Justo A."/>
            <person name="Karasinski D."/>
            <person name="Kautmanova I."/>
            <person name="Kiss B."/>
            <person name="Kocsube S."/>
            <person name="Kotiranta H."/>
            <person name="LaButti K.M."/>
            <person name="Lechner B.E."/>
            <person name="Liimatainen K."/>
            <person name="Lipzen A."/>
            <person name="Lukacs Z."/>
            <person name="Mihaltcheva S."/>
            <person name="Morgado L.N."/>
            <person name="Niskanen T."/>
            <person name="Noordeloos M.E."/>
            <person name="Ohm R.A."/>
            <person name="Ortiz-Santana B."/>
            <person name="Ovrebo C."/>
            <person name="Racz N."/>
            <person name="Riley R."/>
            <person name="Savchenko A."/>
            <person name="Shiryaev A."/>
            <person name="Soop K."/>
            <person name="Spirin V."/>
            <person name="Szebenyi C."/>
            <person name="Tomsovsky M."/>
            <person name="Tulloss R.E."/>
            <person name="Uehling J."/>
            <person name="Grigoriev I.V."/>
            <person name="Vagvolgyi C."/>
            <person name="Papp T."/>
            <person name="Martin F.M."/>
            <person name="Miettinen O."/>
            <person name="Hibbett D.S."/>
            <person name="Nagy L.G."/>
        </authorList>
    </citation>
    <scope>NUCLEOTIDE SEQUENCE [LARGE SCALE GENOMIC DNA]</scope>
    <source>
        <strain evidence="8 9">CBS 962.96</strain>
    </source>
</reference>
<evidence type="ECO:0000256" key="6">
    <source>
        <dbReference type="ARBA" id="ARBA00044735"/>
    </source>
</evidence>
<dbReference type="GO" id="GO:0005739">
    <property type="term" value="C:mitochondrion"/>
    <property type="evidence" value="ECO:0007669"/>
    <property type="project" value="UniProtKB-SubCell"/>
</dbReference>
<sequence>MHNCNLTLKHFILKKQVFDLYRHVIRASRAIPDRATRRETVAWYRSEFERNRYLTDTDLIEDKLKTVRREVNQILPRRHW</sequence>
<feature type="domain" description="Complex 1 LYR protein" evidence="7">
    <location>
        <begin position="15"/>
        <end position="71"/>
    </location>
</feature>
<comment type="subcellular location">
    <subcellularLocation>
        <location evidence="1">Mitochondrion</location>
    </subcellularLocation>
</comment>
<dbReference type="Pfam" id="PF05347">
    <property type="entry name" value="Complex1_LYR"/>
    <property type="match status" value="1"/>
</dbReference>
<evidence type="ECO:0000256" key="3">
    <source>
        <dbReference type="ARBA" id="ARBA00022946"/>
    </source>
</evidence>
<name>A0A4S8LQQ6_DENBC</name>
<protein>
    <recommendedName>
        <fullName evidence="5">LYR motif-containing protein 2</fullName>
    </recommendedName>
</protein>
<organism evidence="8 9">
    <name type="scientific">Dendrothele bispora (strain CBS 962.96)</name>
    <dbReference type="NCBI Taxonomy" id="1314807"/>
    <lineage>
        <taxon>Eukaryota</taxon>
        <taxon>Fungi</taxon>
        <taxon>Dikarya</taxon>
        <taxon>Basidiomycota</taxon>
        <taxon>Agaricomycotina</taxon>
        <taxon>Agaricomycetes</taxon>
        <taxon>Agaricomycetidae</taxon>
        <taxon>Agaricales</taxon>
        <taxon>Agaricales incertae sedis</taxon>
        <taxon>Dendrothele</taxon>
    </lineage>
</organism>
<evidence type="ECO:0000256" key="5">
    <source>
        <dbReference type="ARBA" id="ARBA00026235"/>
    </source>
</evidence>